<dbReference type="GO" id="GO:0097355">
    <property type="term" value="P:protein localization to heterochromatin"/>
    <property type="evidence" value="ECO:0000318"/>
    <property type="project" value="GO_Central"/>
</dbReference>
<feature type="region of interest" description="Disordered" evidence="2">
    <location>
        <begin position="672"/>
        <end position="695"/>
    </location>
</feature>
<feature type="compositionally biased region" description="Polar residues" evidence="2">
    <location>
        <begin position="1490"/>
        <end position="1501"/>
    </location>
</feature>
<evidence type="ECO:0000259" key="3">
    <source>
        <dbReference type="Pfam" id="PF12509"/>
    </source>
</evidence>
<dbReference type="Pfam" id="PF24630">
    <property type="entry name" value="PIN_TASOR"/>
    <property type="match status" value="1"/>
</dbReference>
<dbReference type="Gene3D" id="3.90.228.10">
    <property type="match status" value="1"/>
</dbReference>
<dbReference type="PANTHER" id="PTHR16207:SF1">
    <property type="entry name" value="PROTEIN TASOR"/>
    <property type="match status" value="1"/>
</dbReference>
<dbReference type="InterPro" id="IPR022188">
    <property type="entry name" value="TASOR_DUF3715"/>
</dbReference>
<dbReference type="InterPro" id="IPR056243">
    <property type="entry name" value="TASOR_ab_dom"/>
</dbReference>
<feature type="domain" description="TASOR pseudo-PARP" evidence="3">
    <location>
        <begin position="161"/>
        <end position="305"/>
    </location>
</feature>
<evidence type="ECO:0000313" key="6">
    <source>
        <dbReference type="Ensembl" id="ENSLOCP00000016445.1"/>
    </source>
</evidence>
<feature type="region of interest" description="Disordered" evidence="2">
    <location>
        <begin position="1022"/>
        <end position="1065"/>
    </location>
</feature>
<dbReference type="InParanoid" id="W5N736"/>
<dbReference type="CDD" id="cd22569">
    <property type="entry name" value="TASOR_PBD"/>
    <property type="match status" value="1"/>
</dbReference>
<dbReference type="GO" id="GO:0045814">
    <property type="term" value="P:negative regulation of gene expression, epigenetic"/>
    <property type="evidence" value="ECO:0000318"/>
    <property type="project" value="GO_Central"/>
</dbReference>
<dbReference type="Proteomes" id="UP000018468">
    <property type="component" value="Linkage group LG5"/>
</dbReference>
<dbReference type="EMBL" id="AHAT01029303">
    <property type="status" value="NOT_ANNOTATED_CDS"/>
    <property type="molecule type" value="Genomic_DNA"/>
</dbReference>
<dbReference type="FunCoup" id="W5N736">
    <property type="interactions" value="1233"/>
</dbReference>
<feature type="compositionally biased region" description="Basic and acidic residues" evidence="2">
    <location>
        <begin position="1383"/>
        <end position="1394"/>
    </location>
</feature>
<reference evidence="6" key="3">
    <citation type="submission" date="2025-09" db="UniProtKB">
        <authorList>
            <consortium name="Ensembl"/>
        </authorList>
    </citation>
    <scope>IDENTIFICATION</scope>
</reference>
<dbReference type="GO" id="GO:0000792">
    <property type="term" value="C:heterochromatin"/>
    <property type="evidence" value="ECO:0000318"/>
    <property type="project" value="GO_Central"/>
</dbReference>
<feature type="compositionally biased region" description="Polar residues" evidence="2">
    <location>
        <begin position="629"/>
        <end position="646"/>
    </location>
</feature>
<dbReference type="OMA" id="MRQKHEY"/>
<dbReference type="Pfam" id="PF23314">
    <property type="entry name" value="TASOR_alpha-beta"/>
    <property type="match status" value="1"/>
</dbReference>
<feature type="region of interest" description="Disordered" evidence="2">
    <location>
        <begin position="1444"/>
        <end position="1476"/>
    </location>
</feature>
<feature type="region of interest" description="Disordered" evidence="2">
    <location>
        <begin position="618"/>
        <end position="648"/>
    </location>
</feature>
<dbReference type="GO" id="GO:0005654">
    <property type="term" value="C:nucleoplasm"/>
    <property type="evidence" value="ECO:0000318"/>
    <property type="project" value="GO_Central"/>
</dbReference>
<feature type="region of interest" description="Disordered" evidence="2">
    <location>
        <begin position="966"/>
        <end position="1006"/>
    </location>
</feature>
<evidence type="ECO:0000256" key="2">
    <source>
        <dbReference type="SAM" id="MobiDB-lite"/>
    </source>
</evidence>
<evidence type="ECO:0000313" key="7">
    <source>
        <dbReference type="Proteomes" id="UP000018468"/>
    </source>
</evidence>
<dbReference type="Bgee" id="ENSLOCG00000013340">
    <property type="expression patterns" value="Expressed in camera-type eye and 13 other cell types or tissues"/>
</dbReference>
<comment type="similarity">
    <text evidence="1">Belongs to the TASOR family.</text>
</comment>
<feature type="region of interest" description="Disordered" evidence="2">
    <location>
        <begin position="1"/>
        <end position="24"/>
    </location>
</feature>
<feature type="region of interest" description="Disordered" evidence="2">
    <location>
        <begin position="1490"/>
        <end position="1524"/>
    </location>
</feature>
<dbReference type="eggNOG" id="ENOG502QUY9">
    <property type="taxonomic scope" value="Eukaryota"/>
</dbReference>
<reference evidence="6" key="2">
    <citation type="submission" date="2025-08" db="UniProtKB">
        <authorList>
            <consortium name="Ensembl"/>
        </authorList>
    </citation>
    <scope>IDENTIFICATION</scope>
</reference>
<dbReference type="Ensembl" id="ENSLOCT00000016475.1">
    <property type="protein sequence ID" value="ENSLOCP00000016445.1"/>
    <property type="gene ID" value="ENSLOCG00000013340.1"/>
</dbReference>
<dbReference type="InterPro" id="IPR056242">
    <property type="entry name" value="PIN_TASOR"/>
</dbReference>
<feature type="region of interest" description="Disordered" evidence="2">
    <location>
        <begin position="1363"/>
        <end position="1427"/>
    </location>
</feature>
<dbReference type="InterPro" id="IPR046432">
    <property type="entry name" value="TASOR"/>
</dbReference>
<proteinExistence type="inferred from homology"/>
<protein>
    <submittedName>
        <fullName evidence="6">Transcription activation suppressor</fullName>
    </submittedName>
</protein>
<evidence type="ECO:0000259" key="4">
    <source>
        <dbReference type="Pfam" id="PF23314"/>
    </source>
</evidence>
<keyword evidence="7" id="KW-1185">Reference proteome</keyword>
<feature type="compositionally biased region" description="Pro residues" evidence="2">
    <location>
        <begin position="1408"/>
        <end position="1425"/>
    </location>
</feature>
<dbReference type="HOGENOM" id="CLU_236207_0_0_1"/>
<dbReference type="GO" id="GO:0003682">
    <property type="term" value="F:chromatin binding"/>
    <property type="evidence" value="ECO:0000318"/>
    <property type="project" value="GO_Central"/>
</dbReference>
<feature type="region of interest" description="Disordered" evidence="2">
    <location>
        <begin position="39"/>
        <end position="101"/>
    </location>
</feature>
<feature type="compositionally biased region" description="Basic and acidic residues" evidence="2">
    <location>
        <begin position="63"/>
        <end position="76"/>
    </location>
</feature>
<dbReference type="PANTHER" id="PTHR16207">
    <property type="entry name" value="SET DOMAIN-CONTAINING PROTEIN"/>
    <property type="match status" value="1"/>
</dbReference>
<feature type="compositionally biased region" description="Basic and acidic residues" evidence="2">
    <location>
        <begin position="1033"/>
        <end position="1045"/>
    </location>
</feature>
<dbReference type="Pfam" id="PF12509">
    <property type="entry name" value="DUF3715"/>
    <property type="match status" value="1"/>
</dbReference>
<feature type="domain" description="TASOR alpha/beta" evidence="4">
    <location>
        <begin position="1096"/>
        <end position="1190"/>
    </location>
</feature>
<accession>W5N736</accession>
<evidence type="ECO:0000259" key="5">
    <source>
        <dbReference type="Pfam" id="PF24630"/>
    </source>
</evidence>
<reference evidence="7" key="1">
    <citation type="submission" date="2011-12" db="EMBL/GenBank/DDBJ databases">
        <title>The Draft Genome of Lepisosteus oculatus.</title>
        <authorList>
            <consortium name="The Broad Institute Genome Assembly &amp; Analysis Group"/>
            <consortium name="Computational R&amp;D Group"/>
            <consortium name="and Sequencing Platform"/>
            <person name="Di Palma F."/>
            <person name="Alfoldi J."/>
            <person name="Johnson J."/>
            <person name="Berlin A."/>
            <person name="Gnerre S."/>
            <person name="Jaffe D."/>
            <person name="MacCallum I."/>
            <person name="Young S."/>
            <person name="Walker B.J."/>
            <person name="Lander E.S."/>
            <person name="Lindblad-Toh K."/>
        </authorList>
    </citation>
    <scope>NUCLEOTIDE SEQUENCE [LARGE SCALE GENOMIC DNA]</scope>
</reference>
<sequence>MATNSSNEAQDSRGGSGIRDGDASVESYDVLRHLLPVSATVTSSQDGEQAGCEGQKLLGEQETAERRRSGMSELKHTSSPSACQRASEEQPRRNFQIPRKNKERKALFQSVPLESREFEDILKIITSCYLESSSAGAFSYTKASLVHSELLEKEFVEKRREMKQEGRTDKELVESYGFLLADRSKLNLICEKGLSVGHSRITTLAKPSMGIYLSKHSDLLQINPFDVGATGDLIIFKVMKGRVKSIYENMSKNVLDPTPKFDCHVSKNASRVTSLFSYRAFELTQQYFYEYSFDEIRKRPRHVCPYAVVSFVYKDKTNSFGCSFRSNSNSSDGGRDKMAYTVWNGQLLNRGRLLCHVCLKSATRPFLPFKLPEKLDIGTVMSLDQMKRKVPAALLYRDTYTGVREVQKNGMYCSLFDMVEKNKTGNSLASLLHKLEKEKMVLVNPLCDKGFLFLLSSSQMTVPNETKGWRVKCLQALFLFQESRSVLNCAAPKKQPSYLDPLAMDMQKPVVPHLDTFIPALHFGLMKMRANPTAALSPGVERHARDYLRGQAEGQSKIRTFVMFEYEQKLDDRRFLFSAPKKKNNIESFLRNYLYSPGAYQLAVARVQEMVEAYRRPQEYSPVSDWEGSDSQNEVAHSGSQANGPQVTADYDQGKLEELLHLIQMRKKHLGEGGKLEGEEQEHEDGSWHEARGLKRKTEEDVETACKYLRTNYSNNGVDRKVVDGRAGRDMDVRTQENPSLPMSDTQTLLKLLLDSLTGAVNPGSIAPGGPDQPPEELAGITGLEPHEVPPYDNMSRHSLSGKCDVNLRLQPGGESPGEDVQNNFAEREQMGGSMSSLEEFSPCSSTQLEQTQHWETEPATEGQMTWKLIPITGEGQGQYSSKAKRQHSLPRDVDSILSEELTGFSTEVQDLLRRENIYYSSRPAVSIPDQLLGFSNYICSYTSPVPVQSYVSTLREKMSDLIDSKTDHVGLPPASPTRPLKLSPQHHPPESLPRPGAVKERQLSPLDAQECFRRTDLDIAAMHGDPSSGTATEERETLTVDSKDQVPLLGDASSTEDPAESAVLGPAPSSINNLISQLKPEVFSSLVKIIKDVQKNTVKFYIHSEGESEICTEIKEYLMRLGNSECEPQKFLESQNNLDKLLIIIQNEDIATHVHKIPALVSLKKLQSVSFAGVDSLDDVKNHTYNELFVSGGFVVSDEFVLNPDFITYERLECFLKFLEEQSTSESSWQWKVHCKTQKKLKELGRLKPDALSLLNLLTAYQKKHLVEFLPYHECDSPSRHAPDLDCLIKLQAHNTQHRHIIFLTERRFEMFPHYSSNGIMIASIDDFMTSFHSLIGFSCSEEKQLAPEVAAPLKDTCVQEDDMSLDSGDNSPVIEEPLQPRPKDGLDKRLSEVDLPPLPKSEVFRPPLPEPPALRESPFPPKTPQQLDFEVLKSAISLFRSSGQKNRWPEEKPAADVELDGDSSASGGCGSFSVNTHQSFLSAAMQSGFSTSPAFPESPTTRELENKTTSSALPVSPPGAPP</sequence>
<feature type="domain" description="TASOR PIN" evidence="5">
    <location>
        <begin position="1194"/>
        <end position="1335"/>
    </location>
</feature>
<name>W5N736_LEPOC</name>
<organism evidence="6 7">
    <name type="scientific">Lepisosteus oculatus</name>
    <name type="common">Spotted gar</name>
    <dbReference type="NCBI Taxonomy" id="7918"/>
    <lineage>
        <taxon>Eukaryota</taxon>
        <taxon>Metazoa</taxon>
        <taxon>Chordata</taxon>
        <taxon>Craniata</taxon>
        <taxon>Vertebrata</taxon>
        <taxon>Euteleostomi</taxon>
        <taxon>Actinopterygii</taxon>
        <taxon>Neopterygii</taxon>
        <taxon>Holostei</taxon>
        <taxon>Semionotiformes</taxon>
        <taxon>Lepisosteidae</taxon>
        <taxon>Lepisosteus</taxon>
    </lineage>
</organism>
<dbReference type="GeneTree" id="ENSGT00530000063735"/>
<evidence type="ECO:0000256" key="1">
    <source>
        <dbReference type="ARBA" id="ARBA00008058"/>
    </source>
</evidence>
<dbReference type="STRING" id="7918.ENSLOCP00000016445"/>